<dbReference type="Proteomes" id="UP001172036">
    <property type="component" value="Unassembled WGS sequence"/>
</dbReference>
<organism evidence="2 3">
    <name type="scientific">Candidatus Phytoplasma melaleucae</name>
    <dbReference type="NCBI Taxonomy" id="2982630"/>
    <lineage>
        <taxon>Bacteria</taxon>
        <taxon>Bacillati</taxon>
        <taxon>Mycoplasmatota</taxon>
        <taxon>Mollicutes</taxon>
        <taxon>Acholeplasmatales</taxon>
        <taxon>Acholeplasmataceae</taxon>
        <taxon>Candidatus Phytoplasma</taxon>
    </lineage>
</organism>
<name>A0ABT9DFF1_9MOLU</name>
<evidence type="ECO:0000313" key="2">
    <source>
        <dbReference type="EMBL" id="MDO8167950.1"/>
    </source>
</evidence>
<proteinExistence type="predicted"/>
<feature type="region of interest" description="Disordered" evidence="1">
    <location>
        <begin position="57"/>
        <end position="76"/>
    </location>
</feature>
<evidence type="ECO:0000256" key="1">
    <source>
        <dbReference type="SAM" id="MobiDB-lite"/>
    </source>
</evidence>
<comment type="caution">
    <text evidence="2">The sequence shown here is derived from an EMBL/GenBank/DDBJ whole genome shotgun (WGS) entry which is preliminary data.</text>
</comment>
<accession>A0ABT9DFF1</accession>
<reference evidence="2 3" key="1">
    <citation type="journal article" date="2023" name="Int. J. Syst. Evol. Microbiol.">
        <title>The observation of taxonomic boundaries for the 16SrII and 16SrXXV phytoplasmas using genome-based delimitation.</title>
        <authorList>
            <person name="Rodrigues Jardim B."/>
            <person name="Tran-Nguyen L.T.T."/>
            <person name="Gambley C."/>
            <person name="Al-Sadi A.M."/>
            <person name="Al-Subhi A.M."/>
            <person name="Foissac X."/>
            <person name="Salar P."/>
            <person name="Cai H."/>
            <person name="Yang J.Y."/>
            <person name="Davis R."/>
            <person name="Jones L."/>
            <person name="Rodoni B."/>
            <person name="Constable F.E."/>
        </authorList>
    </citation>
    <scope>NUCLEOTIDE SEQUENCE [LARGE SCALE GENOMIC DNA]</scope>
    <source>
        <strain evidence="2">BAWM-155c</strain>
    </source>
</reference>
<evidence type="ECO:0000313" key="3">
    <source>
        <dbReference type="Proteomes" id="UP001172036"/>
    </source>
</evidence>
<dbReference type="EMBL" id="JAOSID010000001">
    <property type="protein sequence ID" value="MDO8167950.1"/>
    <property type="molecule type" value="Genomic_DNA"/>
</dbReference>
<evidence type="ECO:0008006" key="4">
    <source>
        <dbReference type="Google" id="ProtNLM"/>
    </source>
</evidence>
<dbReference type="RefSeq" id="WP_304515152.1">
    <property type="nucleotide sequence ID" value="NZ_JAOSID010000001.1"/>
</dbReference>
<gene>
    <name evidence="2" type="ORF">OC680_00430</name>
</gene>
<sequence length="416" mass="49390">MKKNTFFLGKTNNILLIIFVIFFSLSIDNVYAINTEKQEEELELTFLKDNNLATKNPKLNNDDYDPDQSSSKRNDAEKESDLILLIDDYDLSKKKHLLIGYKHNSGSFLSKKIRLFYNINSVKTVPCLAFQEWLNWKQFCFGVVEYNIPKIELLFSCLNLFGIKEEFIDDKYERIALESIDFYRLLHKIPSLGYFYFKHQNAKLINSVNIAFCNCQVKGYSVLELIYEIMHLRENNLDKFKQHLVFYVKNLVDIMKSEISLEEMKISVHQLLDQIISADDIEILDQSLIFHLIKNLSRSFRPEVFSFHYSINNKSTKPLKEMNFDVSQRKEHLTIGFALKLEQNDTDKNFFLSLYEIFRDEIIEQEQLRFVDKVLISHMNKQEHYSFFQHLSINILEEKTLFTQAKFLFNKRETLK</sequence>
<protein>
    <recommendedName>
        <fullName evidence="4">Sequence-variable mosaic (SVM) signal sequence domain-containing protein</fullName>
    </recommendedName>
</protein>
<keyword evidence="3" id="KW-1185">Reference proteome</keyword>